<dbReference type="SMART" id="SM00360">
    <property type="entry name" value="RRM"/>
    <property type="match status" value="1"/>
</dbReference>
<dbReference type="AlphaFoldDB" id="A0A2U1NIU5"/>
<dbReference type="InterPro" id="IPR039539">
    <property type="entry name" value="Ras_GTPase_bind_prot"/>
</dbReference>
<dbReference type="GO" id="GO:0003729">
    <property type="term" value="F:mRNA binding"/>
    <property type="evidence" value="ECO:0007669"/>
    <property type="project" value="TreeGrafter"/>
</dbReference>
<comment type="caution">
    <text evidence="4">The sequence shown here is derived from an EMBL/GenBank/DDBJ whole genome shotgun (WGS) entry which is preliminary data.</text>
</comment>
<feature type="domain" description="RRM" evidence="3">
    <location>
        <begin position="71"/>
        <end position="147"/>
    </location>
</feature>
<feature type="region of interest" description="Disordered" evidence="2">
    <location>
        <begin position="1"/>
        <end position="65"/>
    </location>
</feature>
<accession>A0A2U1NIU5</accession>
<feature type="compositionally biased region" description="Low complexity" evidence="2">
    <location>
        <begin position="49"/>
        <end position="65"/>
    </location>
</feature>
<dbReference type="EMBL" id="PKPP01002738">
    <property type="protein sequence ID" value="PWA73442.1"/>
    <property type="molecule type" value="Genomic_DNA"/>
</dbReference>
<dbReference type="PANTHER" id="PTHR10693:SF70">
    <property type="entry name" value="NUCLEOTIDE-BINDING ALPHA-BETA PLAIT DOMAIN, NTF2-LIKE DOMAIN PROTEIN-RELATED"/>
    <property type="match status" value="1"/>
</dbReference>
<evidence type="ECO:0000259" key="3">
    <source>
        <dbReference type="PROSITE" id="PS50102"/>
    </source>
</evidence>
<dbReference type="InterPro" id="IPR000504">
    <property type="entry name" value="RRM_dom"/>
</dbReference>
<evidence type="ECO:0000313" key="4">
    <source>
        <dbReference type="EMBL" id="PWA73442.1"/>
    </source>
</evidence>
<dbReference type="Pfam" id="PF00076">
    <property type="entry name" value="RRM_1"/>
    <property type="match status" value="1"/>
</dbReference>
<evidence type="ECO:0000313" key="5">
    <source>
        <dbReference type="Proteomes" id="UP000245207"/>
    </source>
</evidence>
<keyword evidence="1" id="KW-0694">RNA-binding</keyword>
<reference evidence="4 5" key="1">
    <citation type="journal article" date="2018" name="Mol. Plant">
        <title>The genome of Artemisia annua provides insight into the evolution of Asteraceae family and artemisinin biosynthesis.</title>
        <authorList>
            <person name="Shen Q."/>
            <person name="Zhang L."/>
            <person name="Liao Z."/>
            <person name="Wang S."/>
            <person name="Yan T."/>
            <person name="Shi P."/>
            <person name="Liu M."/>
            <person name="Fu X."/>
            <person name="Pan Q."/>
            <person name="Wang Y."/>
            <person name="Lv Z."/>
            <person name="Lu X."/>
            <person name="Zhang F."/>
            <person name="Jiang W."/>
            <person name="Ma Y."/>
            <person name="Chen M."/>
            <person name="Hao X."/>
            <person name="Li L."/>
            <person name="Tang Y."/>
            <person name="Lv G."/>
            <person name="Zhou Y."/>
            <person name="Sun X."/>
            <person name="Brodelius P.E."/>
            <person name="Rose J.K.C."/>
            <person name="Tang K."/>
        </authorList>
    </citation>
    <scope>NUCLEOTIDE SEQUENCE [LARGE SCALE GENOMIC DNA]</scope>
    <source>
        <strain evidence="5">cv. Huhao1</strain>
        <tissue evidence="4">Leaf</tissue>
    </source>
</reference>
<evidence type="ECO:0000256" key="2">
    <source>
        <dbReference type="SAM" id="MobiDB-lite"/>
    </source>
</evidence>
<evidence type="ECO:0000256" key="1">
    <source>
        <dbReference type="PROSITE-ProRule" id="PRU00176"/>
    </source>
</evidence>
<sequence length="185" mass="20310">MENNSKSSSTNEIMDIEKGQDEKNLPSDPQDEVEENESYTTILTKPSLPTKTGSSSTASAKPSTASKNIDKTIYVKNVPLEATRRTLTSAVKKFGNVKHRNIQIKSIWDRHRYAFIEFNTQKAAKQAVEAGYIEFDGYKCEVEYKKGDTQGHEGLDRSTGSSRGSVGDTKGGDTNGKGNSSKHVV</sequence>
<dbReference type="PANTHER" id="PTHR10693">
    <property type="entry name" value="RAS GTPASE-ACTIVATING PROTEIN-BINDING PROTEIN"/>
    <property type="match status" value="1"/>
</dbReference>
<feature type="compositionally biased region" description="Basic and acidic residues" evidence="2">
    <location>
        <begin position="147"/>
        <end position="156"/>
    </location>
</feature>
<feature type="compositionally biased region" description="Polar residues" evidence="2">
    <location>
        <begin position="1"/>
        <end position="12"/>
    </location>
</feature>
<feature type="compositionally biased region" description="Low complexity" evidence="2">
    <location>
        <begin position="176"/>
        <end position="185"/>
    </location>
</feature>
<gene>
    <name evidence="4" type="ORF">CTI12_AA124280</name>
</gene>
<dbReference type="CDD" id="cd00590">
    <property type="entry name" value="RRM_SF"/>
    <property type="match status" value="1"/>
</dbReference>
<protein>
    <submittedName>
        <fullName evidence="4">Nuclear transport factor 2</fullName>
    </submittedName>
</protein>
<dbReference type="SUPFAM" id="SSF54928">
    <property type="entry name" value="RNA-binding domain, RBD"/>
    <property type="match status" value="1"/>
</dbReference>
<feature type="compositionally biased region" description="Basic and acidic residues" evidence="2">
    <location>
        <begin position="15"/>
        <end position="25"/>
    </location>
</feature>
<dbReference type="STRING" id="35608.A0A2U1NIU5"/>
<dbReference type="PROSITE" id="PS50102">
    <property type="entry name" value="RRM"/>
    <property type="match status" value="1"/>
</dbReference>
<dbReference type="Gene3D" id="3.30.70.330">
    <property type="match status" value="1"/>
</dbReference>
<dbReference type="OrthoDB" id="339151at2759"/>
<dbReference type="GO" id="GO:0005829">
    <property type="term" value="C:cytosol"/>
    <property type="evidence" value="ECO:0007669"/>
    <property type="project" value="TreeGrafter"/>
</dbReference>
<dbReference type="GO" id="GO:1990904">
    <property type="term" value="C:ribonucleoprotein complex"/>
    <property type="evidence" value="ECO:0007669"/>
    <property type="project" value="TreeGrafter"/>
</dbReference>
<keyword evidence="5" id="KW-1185">Reference proteome</keyword>
<organism evidence="4 5">
    <name type="scientific">Artemisia annua</name>
    <name type="common">Sweet wormwood</name>
    <dbReference type="NCBI Taxonomy" id="35608"/>
    <lineage>
        <taxon>Eukaryota</taxon>
        <taxon>Viridiplantae</taxon>
        <taxon>Streptophyta</taxon>
        <taxon>Embryophyta</taxon>
        <taxon>Tracheophyta</taxon>
        <taxon>Spermatophyta</taxon>
        <taxon>Magnoliopsida</taxon>
        <taxon>eudicotyledons</taxon>
        <taxon>Gunneridae</taxon>
        <taxon>Pentapetalae</taxon>
        <taxon>asterids</taxon>
        <taxon>campanulids</taxon>
        <taxon>Asterales</taxon>
        <taxon>Asteraceae</taxon>
        <taxon>Asteroideae</taxon>
        <taxon>Anthemideae</taxon>
        <taxon>Artemisiinae</taxon>
        <taxon>Artemisia</taxon>
    </lineage>
</organism>
<name>A0A2U1NIU5_ARTAN</name>
<feature type="region of interest" description="Disordered" evidence="2">
    <location>
        <begin position="147"/>
        <end position="185"/>
    </location>
</feature>
<dbReference type="InterPro" id="IPR012677">
    <property type="entry name" value="Nucleotide-bd_a/b_plait_sf"/>
</dbReference>
<dbReference type="InterPro" id="IPR035979">
    <property type="entry name" value="RBD_domain_sf"/>
</dbReference>
<proteinExistence type="predicted"/>
<dbReference type="Proteomes" id="UP000245207">
    <property type="component" value="Unassembled WGS sequence"/>
</dbReference>